<organism evidence="3 4">
    <name type="scientific">Gilvimarinus algae</name>
    <dbReference type="NCBI Taxonomy" id="3058037"/>
    <lineage>
        <taxon>Bacteria</taxon>
        <taxon>Pseudomonadati</taxon>
        <taxon>Pseudomonadota</taxon>
        <taxon>Gammaproteobacteria</taxon>
        <taxon>Cellvibrionales</taxon>
        <taxon>Cellvibrionaceae</taxon>
        <taxon>Gilvimarinus</taxon>
    </lineage>
</organism>
<feature type="chain" id="PRO_5046942352" evidence="1">
    <location>
        <begin position="24"/>
        <end position="118"/>
    </location>
</feature>
<dbReference type="RefSeq" id="WP_302714279.1">
    <property type="nucleotide sequence ID" value="NZ_JAULRT010000062.1"/>
</dbReference>
<comment type="caution">
    <text evidence="3">The sequence shown here is derived from an EMBL/GenBank/DDBJ whole genome shotgun (WGS) entry which is preliminary data.</text>
</comment>
<feature type="signal peptide" evidence="1">
    <location>
        <begin position="1"/>
        <end position="23"/>
    </location>
</feature>
<evidence type="ECO:0000256" key="1">
    <source>
        <dbReference type="SAM" id="SignalP"/>
    </source>
</evidence>
<evidence type="ECO:0000313" key="4">
    <source>
        <dbReference type="Proteomes" id="UP001168380"/>
    </source>
</evidence>
<dbReference type="EMBL" id="JAULRT010000062">
    <property type="protein sequence ID" value="MDO3383486.1"/>
    <property type="molecule type" value="Genomic_DNA"/>
</dbReference>
<reference evidence="3" key="1">
    <citation type="submission" date="2023-07" db="EMBL/GenBank/DDBJ databases">
        <title>Gilvimarinus algae sp. nov., isolated from the surface of Kelp.</title>
        <authorList>
            <person name="Sun Y.Y."/>
            <person name="Gong Y."/>
            <person name="Du Z.J."/>
        </authorList>
    </citation>
    <scope>NUCLEOTIDE SEQUENCE</scope>
    <source>
        <strain evidence="3">SDUM040014</strain>
    </source>
</reference>
<keyword evidence="4" id="KW-1185">Reference proteome</keyword>
<evidence type="ECO:0000313" key="3">
    <source>
        <dbReference type="EMBL" id="MDO3383486.1"/>
    </source>
</evidence>
<dbReference type="InterPro" id="IPR025511">
    <property type="entry name" value="DUF4398"/>
</dbReference>
<protein>
    <submittedName>
        <fullName evidence="3">DUF4398 domain-containing protein</fullName>
    </submittedName>
</protein>
<dbReference type="Pfam" id="PF14346">
    <property type="entry name" value="DUF4398"/>
    <property type="match status" value="1"/>
</dbReference>
<feature type="domain" description="DUF4398" evidence="2">
    <location>
        <begin position="31"/>
        <end position="105"/>
    </location>
</feature>
<evidence type="ECO:0000259" key="2">
    <source>
        <dbReference type="Pfam" id="PF14346"/>
    </source>
</evidence>
<gene>
    <name evidence="3" type="ORF">QWI16_14995</name>
</gene>
<dbReference type="Proteomes" id="UP001168380">
    <property type="component" value="Unassembled WGS sequence"/>
</dbReference>
<sequence length="118" mass="13237">MKRLVSVMSLLLLSMVMVGCATQAPVPDTLLTQTESRIEQAKSLNAERHAPVVFRDAQKHLNSAKTSIEKEQYVEARQYLEKSLADVELAIATSNAAKSKRASEQVEENLRVLERELR</sequence>
<name>A0ABT8TLI3_9GAMM</name>
<keyword evidence="1" id="KW-0732">Signal</keyword>
<dbReference type="PROSITE" id="PS51257">
    <property type="entry name" value="PROKAR_LIPOPROTEIN"/>
    <property type="match status" value="1"/>
</dbReference>
<accession>A0ABT8TLI3</accession>
<dbReference type="Gene3D" id="1.20.1270.390">
    <property type="match status" value="1"/>
</dbReference>
<proteinExistence type="predicted"/>